<comment type="similarity">
    <text evidence="1">Belongs to the type-B carboxylesterase/lipase family.</text>
</comment>
<dbReference type="InterPro" id="IPR029058">
    <property type="entry name" value="AB_hydrolase_fold"/>
</dbReference>
<proteinExistence type="inferred from homology"/>
<dbReference type="PANTHER" id="PTHR43142">
    <property type="entry name" value="CARBOXYLIC ESTER HYDROLASE"/>
    <property type="match status" value="1"/>
</dbReference>
<dbReference type="OrthoDB" id="6846267at2759"/>
<sequence length="452" mass="50455">MGTVIGQYKTSYKGRLYEVYEGFPYAKPPTGSLRFEEPVPIGPWGILNATNSKSVCAQYFDIPPDKNGLPVTEGRVTGSDDCLYLSINVPVLEDTKRKLPVIFLIHGGSFQYGNGLTYGAKNKYLLDRDIGFVSINYRLGILGFLSTEDEVLPGNLGLKDQSLSLRWTSENIAYFGVDPNRIILVGYSAGSSSVQYHYLSPLSRGLFHGSIGLSGTVFNPWGFALGAREKARKLGAIFNCPTQDSRKLVNCLKGIPAQSLLAATKEFQYWQFMPEAPFTPVIEKADTRPFINKSPKEIANAKEVYDVPAVFGMVSDEGCDPGAGYAPHDNVLKDLNDNWISIAPHSHLLQYNYTLPRRLHKILAVAARKFYFGNKKINTTTASASIRMLSDKHHFTGIEQGVRLQAMVTKSPVYFYYYSFHGSQSRSEDLNHTKNNYGDAIAMIRFLYWKII</sequence>
<keyword evidence="3" id="KW-0378">Hydrolase</keyword>
<dbReference type="FunCoup" id="A0A7M7Q396">
    <property type="interactions" value="72"/>
</dbReference>
<dbReference type="Pfam" id="PF00135">
    <property type="entry name" value="COesterase"/>
    <property type="match status" value="1"/>
</dbReference>
<organism evidence="6 7">
    <name type="scientific">Nasonia vitripennis</name>
    <name type="common">Parasitic wasp</name>
    <dbReference type="NCBI Taxonomy" id="7425"/>
    <lineage>
        <taxon>Eukaryota</taxon>
        <taxon>Metazoa</taxon>
        <taxon>Ecdysozoa</taxon>
        <taxon>Arthropoda</taxon>
        <taxon>Hexapoda</taxon>
        <taxon>Insecta</taxon>
        <taxon>Pterygota</taxon>
        <taxon>Neoptera</taxon>
        <taxon>Endopterygota</taxon>
        <taxon>Hymenoptera</taxon>
        <taxon>Apocrita</taxon>
        <taxon>Proctotrupomorpha</taxon>
        <taxon>Chalcidoidea</taxon>
        <taxon>Pteromalidae</taxon>
        <taxon>Pteromalinae</taxon>
        <taxon>Nasonia</taxon>
    </lineage>
</organism>
<dbReference type="SMR" id="A0A7M7Q396"/>
<dbReference type="KEGG" id="nvi:116416187"/>
<dbReference type="RefSeq" id="XP_031779585.1">
    <property type="nucleotide sequence ID" value="XM_031923725.1"/>
</dbReference>
<dbReference type="SUPFAM" id="SSF53474">
    <property type="entry name" value="alpha/beta-Hydrolases"/>
    <property type="match status" value="1"/>
</dbReference>
<dbReference type="InterPro" id="IPR002018">
    <property type="entry name" value="CarbesteraseB"/>
</dbReference>
<keyword evidence="4" id="KW-0325">Glycoprotein</keyword>
<evidence type="ECO:0000256" key="1">
    <source>
        <dbReference type="ARBA" id="ARBA00005964"/>
    </source>
</evidence>
<evidence type="ECO:0000259" key="5">
    <source>
        <dbReference type="Pfam" id="PF00135"/>
    </source>
</evidence>
<keyword evidence="2" id="KW-0719">Serine esterase</keyword>
<evidence type="ECO:0000256" key="4">
    <source>
        <dbReference type="ARBA" id="ARBA00023180"/>
    </source>
</evidence>
<dbReference type="ESTHER" id="nasvi-k7j7n7">
    <property type="family name" value="Carb_B_Arthropoda"/>
</dbReference>
<dbReference type="Gene3D" id="3.40.50.1820">
    <property type="entry name" value="alpha/beta hydrolase"/>
    <property type="match status" value="1"/>
</dbReference>
<dbReference type="EnsemblMetazoa" id="XM_031923725">
    <property type="protein sequence ID" value="XP_031779585"/>
    <property type="gene ID" value="LOC116416187"/>
</dbReference>
<feature type="domain" description="Carboxylesterase type B" evidence="5">
    <location>
        <begin position="2"/>
        <end position="429"/>
    </location>
</feature>
<protein>
    <recommendedName>
        <fullName evidence="5">Carboxylesterase type B domain-containing protein</fullName>
    </recommendedName>
</protein>
<dbReference type="GO" id="GO:0052689">
    <property type="term" value="F:carboxylic ester hydrolase activity"/>
    <property type="evidence" value="ECO:0007669"/>
    <property type="project" value="UniProtKB-KW"/>
</dbReference>
<evidence type="ECO:0000313" key="7">
    <source>
        <dbReference type="Proteomes" id="UP000002358"/>
    </source>
</evidence>
<evidence type="ECO:0000313" key="6">
    <source>
        <dbReference type="EnsemblMetazoa" id="XP_031779585"/>
    </source>
</evidence>
<dbReference type="InParanoid" id="A0A7M7Q396"/>
<dbReference type="PANTHER" id="PTHR43142:SF1">
    <property type="entry name" value="CARBOXYLIC ESTER HYDROLASE"/>
    <property type="match status" value="1"/>
</dbReference>
<evidence type="ECO:0000256" key="3">
    <source>
        <dbReference type="ARBA" id="ARBA00022801"/>
    </source>
</evidence>
<evidence type="ECO:0000256" key="2">
    <source>
        <dbReference type="ARBA" id="ARBA00022487"/>
    </source>
</evidence>
<dbReference type="GeneID" id="116416187"/>
<reference evidence="6" key="1">
    <citation type="submission" date="2021-01" db="UniProtKB">
        <authorList>
            <consortium name="EnsemblMetazoa"/>
        </authorList>
    </citation>
    <scope>IDENTIFICATION</scope>
</reference>
<name>A0A7M7Q396_NASVI</name>
<dbReference type="AlphaFoldDB" id="A0A7M7Q396"/>
<accession>A0A7M7Q396</accession>
<dbReference type="Proteomes" id="UP000002358">
    <property type="component" value="Chromosome 2"/>
</dbReference>
<keyword evidence="7" id="KW-1185">Reference proteome</keyword>